<accession>A0AC34QB32</accession>
<organism evidence="1 2">
    <name type="scientific">Panagrolaimus sp. JU765</name>
    <dbReference type="NCBI Taxonomy" id="591449"/>
    <lineage>
        <taxon>Eukaryota</taxon>
        <taxon>Metazoa</taxon>
        <taxon>Ecdysozoa</taxon>
        <taxon>Nematoda</taxon>
        <taxon>Chromadorea</taxon>
        <taxon>Rhabditida</taxon>
        <taxon>Tylenchina</taxon>
        <taxon>Panagrolaimomorpha</taxon>
        <taxon>Panagrolaimoidea</taxon>
        <taxon>Panagrolaimidae</taxon>
        <taxon>Panagrolaimus</taxon>
    </lineage>
</organism>
<dbReference type="Proteomes" id="UP000887576">
    <property type="component" value="Unplaced"/>
</dbReference>
<proteinExistence type="predicted"/>
<reference evidence="2" key="1">
    <citation type="submission" date="2022-11" db="UniProtKB">
        <authorList>
            <consortium name="WormBaseParasite"/>
        </authorList>
    </citation>
    <scope>IDENTIFICATION</scope>
</reference>
<name>A0AC34QB32_9BILA</name>
<sequence>MASKIFPVAYRMFNDTVKRGGVTFEDGTPYTWGDAELAKLNFQFSSLGVLPSAAVDTDNTTSICALCFARMRAKKNIQSACKPPKYQTKLIFMWFISTVVILYSMLCVVPQFCEVEEVSGEQRTWCMKKPMLGYLMAPILIFLIFICATILTWQWSTCDDDAALFHRLFRYSLKEEKYLSVIERELNCITDDDKESFDEEWLQSADNSVSPTENALPVRSCSMLIEASMLTKSWLNPLYIVFIAYHIFIVFLFGFFNEEKFKYPWEKSTDDDISTRGDIESGARLI</sequence>
<protein>
    <submittedName>
        <fullName evidence="2">Uncharacterized protein</fullName>
    </submittedName>
</protein>
<evidence type="ECO:0000313" key="2">
    <source>
        <dbReference type="WBParaSite" id="JU765_v2.g14687.t1"/>
    </source>
</evidence>
<evidence type="ECO:0000313" key="1">
    <source>
        <dbReference type="Proteomes" id="UP000887576"/>
    </source>
</evidence>
<dbReference type="WBParaSite" id="JU765_v2.g14687.t1">
    <property type="protein sequence ID" value="JU765_v2.g14687.t1"/>
    <property type="gene ID" value="JU765_v2.g14687"/>
</dbReference>